<dbReference type="EC" id="3.5.1.28" evidence="3"/>
<evidence type="ECO:0000256" key="3">
    <source>
        <dbReference type="ARBA" id="ARBA00011901"/>
    </source>
</evidence>
<dbReference type="PANTHER" id="PTHR30417:SF1">
    <property type="entry name" value="N-ACETYLMURAMOYL-L-ALANINE AMIDASE AMID"/>
    <property type="match status" value="1"/>
</dbReference>
<dbReference type="Gene3D" id="3.40.80.10">
    <property type="entry name" value="Peptidoglycan recognition protein-like"/>
    <property type="match status" value="1"/>
</dbReference>
<dbReference type="CDD" id="cd06583">
    <property type="entry name" value="PGRP"/>
    <property type="match status" value="1"/>
</dbReference>
<feature type="domain" description="N-acetylmuramoyl-L-alanine amidase" evidence="6">
    <location>
        <begin position="22"/>
        <end position="166"/>
    </location>
</feature>
<dbReference type="GO" id="GO:0019867">
    <property type="term" value="C:outer membrane"/>
    <property type="evidence" value="ECO:0007669"/>
    <property type="project" value="TreeGrafter"/>
</dbReference>
<name>A0A931NGY8_9BURK</name>
<gene>
    <name evidence="7" type="ORF">I7X39_06555</name>
</gene>
<dbReference type="GO" id="GO:0009253">
    <property type="term" value="P:peptidoglycan catabolic process"/>
    <property type="evidence" value="ECO:0007669"/>
    <property type="project" value="InterPro"/>
</dbReference>
<proteinExistence type="inferred from homology"/>
<dbReference type="PANTHER" id="PTHR30417">
    <property type="entry name" value="N-ACETYLMURAMOYL-L-ALANINE AMIDASE AMID"/>
    <property type="match status" value="1"/>
</dbReference>
<comment type="catalytic activity">
    <reaction evidence="1">
        <text>Hydrolyzes the link between N-acetylmuramoyl residues and L-amino acid residues in certain cell-wall glycopeptides.</text>
        <dbReference type="EC" id="3.5.1.28"/>
    </reaction>
</comment>
<dbReference type="GO" id="GO:0008745">
    <property type="term" value="F:N-acetylmuramoyl-L-alanine amidase activity"/>
    <property type="evidence" value="ECO:0007669"/>
    <property type="project" value="UniProtKB-EC"/>
</dbReference>
<keyword evidence="4" id="KW-0378">Hydrolase</keyword>
<evidence type="ECO:0000313" key="7">
    <source>
        <dbReference type="EMBL" id="MBH9576559.1"/>
    </source>
</evidence>
<accession>A0A931NGY8</accession>
<sequence length="282" mass="31570">MKRLPALLMALLLTGCAGLRIDDSHRSQNQDSRVLFLVMHYTVGNFESSLKTLTEPSSAPVSSHYLVSEDPVRIYRLVDESRRAWHAGPSYWKGHAGLNASSIGIEIVNTGGTRRPDGGWDFKPFPPEQIEAVVALTKDIVARHKIRPERIVGHGEIQPRSKQDPGPLFPWKRLAEEGLIPWPDEALVAQLKAQYEQQLPDLAWFQAKLGEHGFAPAHSADLEETLDAYTRDQLIAFQMRYRPARYDGVPDAETAALLDACTRPGGLKLLKPAERVPYTSRY</sequence>
<dbReference type="GO" id="GO:0071555">
    <property type="term" value="P:cell wall organization"/>
    <property type="evidence" value="ECO:0007669"/>
    <property type="project" value="UniProtKB-KW"/>
</dbReference>
<dbReference type="AlphaFoldDB" id="A0A931NGY8"/>
<comment type="similarity">
    <text evidence="2">Belongs to the N-acetylmuramoyl-L-alanine amidase 2 family.</text>
</comment>
<keyword evidence="8" id="KW-1185">Reference proteome</keyword>
<dbReference type="FunFam" id="3.40.80.10:FF:000003">
    <property type="entry name" value="N-acetylmuramoyl-L-alanine amidase"/>
    <property type="match status" value="1"/>
</dbReference>
<dbReference type="Pfam" id="PF01471">
    <property type="entry name" value="PG_binding_1"/>
    <property type="match status" value="1"/>
</dbReference>
<dbReference type="SUPFAM" id="SSF47090">
    <property type="entry name" value="PGBD-like"/>
    <property type="match status" value="1"/>
</dbReference>
<dbReference type="InterPro" id="IPR002502">
    <property type="entry name" value="Amidase_domain"/>
</dbReference>
<dbReference type="InterPro" id="IPR036505">
    <property type="entry name" value="Amidase/PGRP_sf"/>
</dbReference>
<dbReference type="SUPFAM" id="SSF55846">
    <property type="entry name" value="N-acetylmuramoyl-L-alanine amidase-like"/>
    <property type="match status" value="1"/>
</dbReference>
<dbReference type="PROSITE" id="PS51257">
    <property type="entry name" value="PROKAR_LIPOPROTEIN"/>
    <property type="match status" value="1"/>
</dbReference>
<dbReference type="InterPro" id="IPR036365">
    <property type="entry name" value="PGBD-like_sf"/>
</dbReference>
<evidence type="ECO:0000259" key="6">
    <source>
        <dbReference type="SMART" id="SM00644"/>
    </source>
</evidence>
<evidence type="ECO:0000256" key="5">
    <source>
        <dbReference type="ARBA" id="ARBA00023316"/>
    </source>
</evidence>
<evidence type="ECO:0000256" key="4">
    <source>
        <dbReference type="ARBA" id="ARBA00022801"/>
    </source>
</evidence>
<protein>
    <recommendedName>
        <fullName evidence="3">N-acetylmuramoyl-L-alanine amidase</fullName>
        <ecNumber evidence="3">3.5.1.28</ecNumber>
    </recommendedName>
</protein>
<reference evidence="7" key="1">
    <citation type="submission" date="2020-12" db="EMBL/GenBank/DDBJ databases">
        <title>The genome sequence of Inhella sp. 1Y17.</title>
        <authorList>
            <person name="Liu Y."/>
        </authorList>
    </citation>
    <scope>NUCLEOTIDE SEQUENCE</scope>
    <source>
        <strain evidence="7">1Y17</strain>
    </source>
</reference>
<evidence type="ECO:0000256" key="2">
    <source>
        <dbReference type="ARBA" id="ARBA00007553"/>
    </source>
</evidence>
<dbReference type="InterPro" id="IPR051206">
    <property type="entry name" value="NAMLAA_amidase_2"/>
</dbReference>
<keyword evidence="5" id="KW-0961">Cell wall biogenesis/degradation</keyword>
<evidence type="ECO:0000256" key="1">
    <source>
        <dbReference type="ARBA" id="ARBA00001561"/>
    </source>
</evidence>
<comment type="caution">
    <text evidence="7">The sequence shown here is derived from an EMBL/GenBank/DDBJ whole genome shotgun (WGS) entry which is preliminary data.</text>
</comment>
<dbReference type="GO" id="GO:0009254">
    <property type="term" value="P:peptidoglycan turnover"/>
    <property type="evidence" value="ECO:0007669"/>
    <property type="project" value="TreeGrafter"/>
</dbReference>
<evidence type="ECO:0000313" key="8">
    <source>
        <dbReference type="Proteomes" id="UP000613266"/>
    </source>
</evidence>
<dbReference type="Gene3D" id="1.10.101.10">
    <property type="entry name" value="PGBD-like superfamily/PGBD"/>
    <property type="match status" value="1"/>
</dbReference>
<organism evidence="7 8">
    <name type="scientific">Inhella proteolytica</name>
    <dbReference type="NCBI Taxonomy" id="2795029"/>
    <lineage>
        <taxon>Bacteria</taxon>
        <taxon>Pseudomonadati</taxon>
        <taxon>Pseudomonadota</taxon>
        <taxon>Betaproteobacteria</taxon>
        <taxon>Burkholderiales</taxon>
        <taxon>Sphaerotilaceae</taxon>
        <taxon>Inhella</taxon>
    </lineage>
</organism>
<dbReference type="InterPro" id="IPR002477">
    <property type="entry name" value="Peptidoglycan-bd-like"/>
</dbReference>
<dbReference type="Pfam" id="PF01510">
    <property type="entry name" value="Amidase_2"/>
    <property type="match status" value="1"/>
</dbReference>
<dbReference type="SMART" id="SM00644">
    <property type="entry name" value="Ami_2"/>
    <property type="match status" value="1"/>
</dbReference>
<dbReference type="EMBL" id="JAEDAK010000003">
    <property type="protein sequence ID" value="MBH9576559.1"/>
    <property type="molecule type" value="Genomic_DNA"/>
</dbReference>
<dbReference type="Proteomes" id="UP000613266">
    <property type="component" value="Unassembled WGS sequence"/>
</dbReference>
<dbReference type="InterPro" id="IPR036366">
    <property type="entry name" value="PGBDSf"/>
</dbReference>